<evidence type="ECO:0000256" key="7">
    <source>
        <dbReference type="ARBA" id="ARBA00023102"/>
    </source>
</evidence>
<dbReference type="InterPro" id="IPR023016">
    <property type="entry name" value="HisA/PriA"/>
</dbReference>
<evidence type="ECO:0000256" key="5">
    <source>
        <dbReference type="ARBA" id="ARBA00022490"/>
    </source>
</evidence>
<dbReference type="GO" id="GO:0000162">
    <property type="term" value="P:L-tryptophan biosynthetic process"/>
    <property type="evidence" value="ECO:0007669"/>
    <property type="project" value="TreeGrafter"/>
</dbReference>
<dbReference type="STRING" id="1895771.BGO89_05690"/>
<dbReference type="InterPro" id="IPR044524">
    <property type="entry name" value="Isoase_HisA-like"/>
</dbReference>
<evidence type="ECO:0000256" key="10">
    <source>
        <dbReference type="RuleBase" id="RU003657"/>
    </source>
</evidence>
<dbReference type="EC" id="5.3.1.16" evidence="9"/>
<dbReference type="HAMAP" id="MF_01014">
    <property type="entry name" value="HisA"/>
    <property type="match status" value="1"/>
</dbReference>
<dbReference type="FunFam" id="3.20.20.70:FF:000009">
    <property type="entry name" value="1-(5-phosphoribosyl)-5-[(5-phosphoribosylamino)methylideneamino] imidazole-4-carboxamide isomerase"/>
    <property type="match status" value="1"/>
</dbReference>
<evidence type="ECO:0000256" key="4">
    <source>
        <dbReference type="ARBA" id="ARBA00009667"/>
    </source>
</evidence>
<dbReference type="InterPro" id="IPR011060">
    <property type="entry name" value="RibuloseP-bd_barrel"/>
</dbReference>
<keyword evidence="7 9" id="KW-0368">Histidine biosynthesis</keyword>
<comment type="similarity">
    <text evidence="4 9 10">Belongs to the HisA/HisF family.</text>
</comment>
<dbReference type="GO" id="GO:0003949">
    <property type="term" value="F:1-(5-phosphoribosyl)-5-[(5-phosphoribosylamino)methylideneamino]imidazole-4-carboxamide isomerase activity"/>
    <property type="evidence" value="ECO:0007669"/>
    <property type="project" value="UniProtKB-UniRule"/>
</dbReference>
<dbReference type="AlphaFoldDB" id="A0A1M3L324"/>
<keyword evidence="5 9" id="KW-0963">Cytoplasm</keyword>
<feature type="active site" description="Proton acceptor" evidence="9">
    <location>
        <position position="8"/>
    </location>
</feature>
<evidence type="ECO:0000256" key="8">
    <source>
        <dbReference type="ARBA" id="ARBA00023235"/>
    </source>
</evidence>
<dbReference type="Proteomes" id="UP000184233">
    <property type="component" value="Unassembled WGS sequence"/>
</dbReference>
<comment type="caution">
    <text evidence="11">The sequence shown here is derived from an EMBL/GenBank/DDBJ whole genome shotgun (WGS) entry which is preliminary data.</text>
</comment>
<dbReference type="GO" id="GO:0000105">
    <property type="term" value="P:L-histidine biosynthetic process"/>
    <property type="evidence" value="ECO:0007669"/>
    <property type="project" value="UniProtKB-UniRule"/>
</dbReference>
<comment type="catalytic activity">
    <reaction evidence="1 9">
        <text>1-(5-phospho-beta-D-ribosyl)-5-[(5-phospho-beta-D-ribosylamino)methylideneamino]imidazole-4-carboxamide = 5-[(5-phospho-1-deoxy-D-ribulos-1-ylimino)methylamino]-1-(5-phospho-beta-D-ribosyl)imidazole-4-carboxamide</text>
        <dbReference type="Rhea" id="RHEA:15469"/>
        <dbReference type="ChEBI" id="CHEBI:58435"/>
        <dbReference type="ChEBI" id="CHEBI:58525"/>
        <dbReference type="EC" id="5.3.1.16"/>
    </reaction>
</comment>
<protein>
    <recommendedName>
        <fullName evidence="9">1-(5-phosphoribosyl)-5-[(5-phosphoribosylamino)methylideneamino] imidazole-4-carboxamide isomerase</fullName>
        <ecNumber evidence="9">5.3.1.16</ecNumber>
    </recommendedName>
    <alternativeName>
        <fullName evidence="9">Phosphoribosylformimino-5-aminoimidazole carboxamide ribotide isomerase</fullName>
    </alternativeName>
</protein>
<comment type="subcellular location">
    <subcellularLocation>
        <location evidence="2 9">Cytoplasm</location>
    </subcellularLocation>
</comment>
<dbReference type="PANTHER" id="PTHR43090">
    <property type="entry name" value="1-(5-PHOSPHORIBOSYL)-5-[(5-PHOSPHORIBOSYLAMINO)METHYLIDENEAMINO] IMIDAZOLE-4-CARBOXAMIDE ISOMERASE"/>
    <property type="match status" value="1"/>
</dbReference>
<dbReference type="GO" id="GO:0005737">
    <property type="term" value="C:cytoplasm"/>
    <property type="evidence" value="ECO:0007669"/>
    <property type="project" value="UniProtKB-SubCell"/>
</dbReference>
<evidence type="ECO:0000313" key="11">
    <source>
        <dbReference type="EMBL" id="OJX59709.1"/>
    </source>
</evidence>
<dbReference type="Gene3D" id="3.20.20.70">
    <property type="entry name" value="Aldolase class I"/>
    <property type="match status" value="1"/>
</dbReference>
<keyword evidence="8 9" id="KW-0413">Isomerase</keyword>
<evidence type="ECO:0000313" key="12">
    <source>
        <dbReference type="Proteomes" id="UP000184233"/>
    </source>
</evidence>
<proteinExistence type="inferred from homology"/>
<evidence type="ECO:0000256" key="1">
    <source>
        <dbReference type="ARBA" id="ARBA00000901"/>
    </source>
</evidence>
<name>A0A1M3L324_9BACT</name>
<evidence type="ECO:0000256" key="3">
    <source>
        <dbReference type="ARBA" id="ARBA00005133"/>
    </source>
</evidence>
<feature type="active site" description="Proton donor" evidence="9">
    <location>
        <position position="130"/>
    </location>
</feature>
<comment type="pathway">
    <text evidence="3 9">Amino-acid biosynthesis; L-histidine biosynthesis; L-histidine from 5-phospho-alpha-D-ribose 1-diphosphate: step 4/9.</text>
</comment>
<gene>
    <name evidence="9" type="primary">hisA</name>
    <name evidence="11" type="ORF">BGO89_05690</name>
</gene>
<dbReference type="Pfam" id="PF00977">
    <property type="entry name" value="His_biosynth"/>
    <property type="match status" value="1"/>
</dbReference>
<reference evidence="11 12" key="1">
    <citation type="submission" date="2016-09" db="EMBL/GenBank/DDBJ databases">
        <title>Genome-resolved meta-omics ties microbial dynamics to process performance in biotechnology for thiocyanate degradation.</title>
        <authorList>
            <person name="Kantor R.S."/>
            <person name="Huddy R.J."/>
            <person name="Iyer R."/>
            <person name="Thomas B.C."/>
            <person name="Brown C.T."/>
            <person name="Anantharaman K."/>
            <person name="Tringe S."/>
            <person name="Hettich R.L."/>
            <person name="Harrison S.T."/>
            <person name="Banfield J.F."/>
        </authorList>
    </citation>
    <scope>NUCLEOTIDE SEQUENCE [LARGE SCALE GENOMIC DNA]</scope>
    <source>
        <strain evidence="11">59-99</strain>
    </source>
</reference>
<dbReference type="InterPro" id="IPR006062">
    <property type="entry name" value="His_biosynth"/>
</dbReference>
<evidence type="ECO:0000256" key="2">
    <source>
        <dbReference type="ARBA" id="ARBA00004496"/>
    </source>
</evidence>
<evidence type="ECO:0000256" key="6">
    <source>
        <dbReference type="ARBA" id="ARBA00022605"/>
    </source>
</evidence>
<evidence type="ECO:0000256" key="9">
    <source>
        <dbReference type="HAMAP-Rule" id="MF_01014"/>
    </source>
</evidence>
<dbReference type="CDD" id="cd04732">
    <property type="entry name" value="HisA"/>
    <property type="match status" value="1"/>
</dbReference>
<organism evidence="11 12">
    <name type="scientific">Candidatus Kapaibacterium thiocyanatum</name>
    <dbReference type="NCBI Taxonomy" id="1895771"/>
    <lineage>
        <taxon>Bacteria</taxon>
        <taxon>Pseudomonadati</taxon>
        <taxon>Candidatus Kapaibacteriota</taxon>
        <taxon>Candidatus Kapaibacteriia</taxon>
        <taxon>Candidatus Kapaibacteriales</taxon>
        <taxon>Candidatus Kapaibacteriaceae</taxon>
        <taxon>Candidatus Kapaibacterium</taxon>
    </lineage>
</organism>
<accession>A0A1M3L324</accession>
<dbReference type="PANTHER" id="PTHR43090:SF2">
    <property type="entry name" value="1-(5-PHOSPHORIBOSYL)-5-[(5-PHOSPHORIBOSYLAMINO)METHYLIDENEAMINO] IMIDAZOLE-4-CARBOXAMIDE ISOMERASE"/>
    <property type="match status" value="1"/>
</dbReference>
<sequence length="238" mass="25749">MIPVPAIDILDGRVVRLLNGRFDDVTYYDGSPLDYAHRLERAGMKRLHLVDLDGARSGRHGILDVVSEIARTTSLVVDVGGGISTGDDVRRLLDAGAAMVCIGTLAVVQPRTVGDIAAQYGSHAIIVAIDVAAETVRIRGWKETSSFRIDDVMDDMTDRGLCRFMITDISRDGMMNGPAFASYERLRERYASAHLIASGGVRGREDMNGLAAIGMDGAVIGRAWLDDERILDEIGGMS</sequence>
<dbReference type="UniPathway" id="UPA00031">
    <property type="reaction ID" value="UER00009"/>
</dbReference>
<dbReference type="EMBL" id="MKVH01000009">
    <property type="protein sequence ID" value="OJX59709.1"/>
    <property type="molecule type" value="Genomic_DNA"/>
</dbReference>
<dbReference type="InterPro" id="IPR013785">
    <property type="entry name" value="Aldolase_TIM"/>
</dbReference>
<dbReference type="SUPFAM" id="SSF51366">
    <property type="entry name" value="Ribulose-phoshate binding barrel"/>
    <property type="match status" value="1"/>
</dbReference>
<keyword evidence="6 9" id="KW-0028">Amino-acid biosynthesis</keyword>